<reference evidence="1" key="1">
    <citation type="journal article" date="2015" name="Nature">
        <title>Complex archaea that bridge the gap between prokaryotes and eukaryotes.</title>
        <authorList>
            <person name="Spang A."/>
            <person name="Saw J.H."/>
            <person name="Jorgensen S.L."/>
            <person name="Zaremba-Niedzwiedzka K."/>
            <person name="Martijn J."/>
            <person name="Lind A.E."/>
            <person name="van Eijk R."/>
            <person name="Schleper C."/>
            <person name="Guy L."/>
            <person name="Ettema T.J."/>
        </authorList>
    </citation>
    <scope>NUCLEOTIDE SEQUENCE</scope>
</reference>
<comment type="caution">
    <text evidence="1">The sequence shown here is derived from an EMBL/GenBank/DDBJ whole genome shotgun (WGS) entry which is preliminary data.</text>
</comment>
<accession>A0A0F9TQD0</accession>
<organism evidence="1">
    <name type="scientific">marine sediment metagenome</name>
    <dbReference type="NCBI Taxonomy" id="412755"/>
    <lineage>
        <taxon>unclassified sequences</taxon>
        <taxon>metagenomes</taxon>
        <taxon>ecological metagenomes</taxon>
    </lineage>
</organism>
<proteinExistence type="predicted"/>
<protein>
    <submittedName>
        <fullName evidence="1">Uncharacterized protein</fullName>
    </submittedName>
</protein>
<sequence>MTEKTKRMITGAALVAATIATIIAVVVAQGCAWSRDSAMWISQEDVANTSTVEKIGGNIIVSWAVKSGVLRKYMGPSLEDASKVEVKKAITGLDALAELKEPTPGHKGEAVGYSLRLYRLLGKDVFRDVLPRVMSLIAPLL</sequence>
<evidence type="ECO:0000313" key="1">
    <source>
        <dbReference type="EMBL" id="KKN43598.1"/>
    </source>
</evidence>
<dbReference type="AlphaFoldDB" id="A0A0F9TQD0"/>
<dbReference type="PROSITE" id="PS51257">
    <property type="entry name" value="PROKAR_LIPOPROTEIN"/>
    <property type="match status" value="1"/>
</dbReference>
<name>A0A0F9TQD0_9ZZZZ</name>
<dbReference type="EMBL" id="LAZR01001501">
    <property type="protein sequence ID" value="KKN43598.1"/>
    <property type="molecule type" value="Genomic_DNA"/>
</dbReference>
<gene>
    <name evidence="1" type="ORF">LCGC14_0701410</name>
</gene>